<comment type="caution">
    <text evidence="1">The sequence shown here is derived from an EMBL/GenBank/DDBJ whole genome shotgun (WGS) entry which is preliminary data.</text>
</comment>
<reference evidence="1" key="1">
    <citation type="submission" date="2022-07" db="EMBL/GenBank/DDBJ databases">
        <title>Phylogenomic reconstructions and comparative analyses of Kickxellomycotina fungi.</title>
        <authorList>
            <person name="Reynolds N.K."/>
            <person name="Stajich J.E."/>
            <person name="Barry K."/>
            <person name="Grigoriev I.V."/>
            <person name="Crous P."/>
            <person name="Smith M.E."/>
        </authorList>
    </citation>
    <scope>NUCLEOTIDE SEQUENCE</scope>
    <source>
        <strain evidence="1">CBS 109366</strain>
    </source>
</reference>
<evidence type="ECO:0000313" key="1">
    <source>
        <dbReference type="EMBL" id="KAJ2768327.1"/>
    </source>
</evidence>
<accession>A0ACC1JVW0</accession>
<name>A0ACC1JVW0_9FUNG</name>
<keyword evidence="2" id="KW-1185">Reference proteome</keyword>
<proteinExistence type="predicted"/>
<evidence type="ECO:0000313" key="2">
    <source>
        <dbReference type="Proteomes" id="UP001140234"/>
    </source>
</evidence>
<protein>
    <submittedName>
        <fullName evidence="1">Uncharacterized protein</fullName>
    </submittedName>
</protein>
<gene>
    <name evidence="1" type="ORF">IWQ57_003585</name>
</gene>
<dbReference type="Proteomes" id="UP001140234">
    <property type="component" value="Unassembled WGS sequence"/>
</dbReference>
<organism evidence="1 2">
    <name type="scientific">Coemansia nantahalensis</name>
    <dbReference type="NCBI Taxonomy" id="2789366"/>
    <lineage>
        <taxon>Eukaryota</taxon>
        <taxon>Fungi</taxon>
        <taxon>Fungi incertae sedis</taxon>
        <taxon>Zoopagomycota</taxon>
        <taxon>Kickxellomycotina</taxon>
        <taxon>Kickxellomycetes</taxon>
        <taxon>Kickxellales</taxon>
        <taxon>Kickxellaceae</taxon>
        <taxon>Coemansia</taxon>
    </lineage>
</organism>
<sequence length="265" mass="27233">MAEEHARPAAQPASDDADHAFGSDDDGFGSFDEGAGGHAAAGDDDDFGDFGDFGAVAPEPEPTAEDAGPPQGPVESTLARLDALLSRPPDSDDDRLKVLDDCLERVLGPAATSPEAPAAHGDPSWLLSEDAVQRAVAGGHGDNEAAAAAAAEPRLLRNLILATVSSDLAAADRSRLLTPLADLKRRATTAEAGAQAPGPLPIDQIRLLAAQDEPGADQAALLRRALASIDLLVAAKAEEVAKRKDAVDAYNQVIQALVAQASKLH</sequence>
<dbReference type="EMBL" id="JANBUJ010001201">
    <property type="protein sequence ID" value="KAJ2768327.1"/>
    <property type="molecule type" value="Genomic_DNA"/>
</dbReference>